<keyword evidence="4" id="KW-1185">Reference proteome</keyword>
<dbReference type="Proteomes" id="UP001202180">
    <property type="component" value="Unassembled WGS sequence"/>
</dbReference>
<keyword evidence="1" id="KW-0732">Signal</keyword>
<dbReference type="NCBIfam" id="TIGR04183">
    <property type="entry name" value="Por_Secre_tail"/>
    <property type="match status" value="1"/>
</dbReference>
<proteinExistence type="predicted"/>
<gene>
    <name evidence="3" type="ORF">M0L20_02910</name>
</gene>
<feature type="signal peptide" evidence="1">
    <location>
        <begin position="1"/>
        <end position="35"/>
    </location>
</feature>
<feature type="chain" id="PRO_5047214399" evidence="1">
    <location>
        <begin position="36"/>
        <end position="655"/>
    </location>
</feature>
<name>A0ABT0HF50_9BACT</name>
<dbReference type="EMBL" id="JALPRF010000001">
    <property type="protein sequence ID" value="MCK8490785.1"/>
    <property type="molecule type" value="Genomic_DNA"/>
</dbReference>
<comment type="caution">
    <text evidence="3">The sequence shown here is derived from an EMBL/GenBank/DDBJ whole genome shotgun (WGS) entry which is preliminary data.</text>
</comment>
<feature type="domain" description="Secretion system C-terminal sorting" evidence="2">
    <location>
        <begin position="586"/>
        <end position="653"/>
    </location>
</feature>
<evidence type="ECO:0000256" key="1">
    <source>
        <dbReference type="SAM" id="SignalP"/>
    </source>
</evidence>
<dbReference type="InterPro" id="IPR026444">
    <property type="entry name" value="Secre_tail"/>
</dbReference>
<evidence type="ECO:0000313" key="3">
    <source>
        <dbReference type="EMBL" id="MCK8490785.1"/>
    </source>
</evidence>
<accession>A0ABT0HF50</accession>
<sequence length="655" mass="72345">MNKSLPVYLCQHRLRVLTSLLLLLTCLLSASTGVAQSSLSLPFFDDFSKTYGTNGQQPNPALWQPGSGVYINNTMGINQPTVNVATFDGLRANGMPYVQNNQLAQGYTDTLTSRPINLAGQTTASGVYLSFFYQIKGLGESPDAGSISVTTSRSVVAGDTITRFDTIVTQPGDSLILQFLGSDNAWRKVWAAVGDTTNNNFVQVFVPVSNAVYFHSGFAFRFRSFGRASGPFDTWNLDYVYLNRGRSANDRFVKDAAMRQALGPFFKRYTAMPLSQYLVQPELETADSIKTDIRNLNNVFNSLKSNFIVRDEVSGRTVQVDTARATNQFQIGGLELFPRAVRPQPVRSLTGATRAVLRYEYNVETTDDQNVTIPGGVLKQNDTISARAVLDNYYAYDDGSWEYGLQLGPRERVAVRFILNKPDTMAGIQACIVPFRTNQTGQPFVITVYGNATRNTNGGATGQPGVVLYQKAFTVQYPASRNEFVYFQFDRGIAVQDTFYIGYQQISTSDTTFLRLGFDKNSPFGAQIFYSGGTVWEQNRPQVSQTGGVGLNLSGAFMLRAVMGGKGNGLVTAINEPEPLAPLLAYPNPTNGLIRWENPRLTRVDVMSLTGQILRSVEPSRGQQTLDLSYLPDGLYLLRLLENERTAVQKLIIQH</sequence>
<evidence type="ECO:0000313" key="4">
    <source>
        <dbReference type="Proteomes" id="UP001202180"/>
    </source>
</evidence>
<dbReference type="RefSeq" id="WP_248475590.1">
    <property type="nucleotide sequence ID" value="NZ_JALPRF010000001.1"/>
</dbReference>
<protein>
    <submittedName>
        <fullName evidence="3">T9SS type A sorting domain-containing protein</fullName>
    </submittedName>
</protein>
<dbReference type="Pfam" id="PF18962">
    <property type="entry name" value="Por_Secre_tail"/>
    <property type="match status" value="1"/>
</dbReference>
<organism evidence="3 4">
    <name type="scientific">Spirosoma liriopis</name>
    <dbReference type="NCBI Taxonomy" id="2937440"/>
    <lineage>
        <taxon>Bacteria</taxon>
        <taxon>Pseudomonadati</taxon>
        <taxon>Bacteroidota</taxon>
        <taxon>Cytophagia</taxon>
        <taxon>Cytophagales</taxon>
        <taxon>Cytophagaceae</taxon>
        <taxon>Spirosoma</taxon>
    </lineage>
</organism>
<reference evidence="3 4" key="1">
    <citation type="submission" date="2022-04" db="EMBL/GenBank/DDBJ databases">
        <title>Spirosoma sp. strain RP8 genome sequencing and assembly.</title>
        <authorList>
            <person name="Jung Y."/>
        </authorList>
    </citation>
    <scope>NUCLEOTIDE SEQUENCE [LARGE SCALE GENOMIC DNA]</scope>
    <source>
        <strain evidence="3 4">RP8</strain>
    </source>
</reference>
<evidence type="ECO:0000259" key="2">
    <source>
        <dbReference type="Pfam" id="PF18962"/>
    </source>
</evidence>